<evidence type="ECO:0000313" key="3">
    <source>
        <dbReference type="EMBL" id="VDP88860.1"/>
    </source>
</evidence>
<reference evidence="5" key="1">
    <citation type="submission" date="2016-06" db="UniProtKB">
        <authorList>
            <consortium name="WormBaseParasite"/>
        </authorList>
    </citation>
    <scope>IDENTIFICATION</scope>
</reference>
<dbReference type="InterPro" id="IPR013783">
    <property type="entry name" value="Ig-like_fold"/>
</dbReference>
<dbReference type="InterPro" id="IPR007110">
    <property type="entry name" value="Ig-like_dom"/>
</dbReference>
<keyword evidence="4" id="KW-1185">Reference proteome</keyword>
<accession>A0A183AXM8</accession>
<dbReference type="Gene3D" id="2.60.40.10">
    <property type="entry name" value="Immunoglobulins"/>
    <property type="match status" value="1"/>
</dbReference>
<dbReference type="SUPFAM" id="SSF48726">
    <property type="entry name" value="Immunoglobulin"/>
    <property type="match status" value="1"/>
</dbReference>
<evidence type="ECO:0000259" key="2">
    <source>
        <dbReference type="PROSITE" id="PS50835"/>
    </source>
</evidence>
<sequence>MNDEVQLVSAKRVHADVESVKQIRELQKEIEFDLENLRDYQTEIHGPLTITYRLHDNIPSDSLCGSIRVRLDRTCFVRINPDIQTQMHYEDEEAKFNYLILRKAFDFLESWRSVVLSSEMKSRLQLARSQSRDLGFPLFENDTDIYLPCRFSLFQQLFTLDNKFLPLQKRGAFVIVDYHIKCPELDPMELINMALERDVGKMKAAILGVDDTRYMKLENVVMEDTKEVRLSCRLTRSIDCRYNMKPVLWRSTAGQTFGRRTMLNERIYMSGTCELVIQAVERNDSGIYQCFIRDPHNPAVWHRTPKLAYRLRVEKANYKLPDWNDMLIGLFVLTGWSICILVLWIILLIFNQQVHLNAMAVAKARQNRNREMAGIATDFPVDTESPV</sequence>
<dbReference type="EMBL" id="UZAN01051364">
    <property type="protein sequence ID" value="VDP88860.1"/>
    <property type="molecule type" value="Genomic_DNA"/>
</dbReference>
<dbReference type="PROSITE" id="PS50835">
    <property type="entry name" value="IG_LIKE"/>
    <property type="match status" value="1"/>
</dbReference>
<dbReference type="AlphaFoldDB" id="A0A183AXM8"/>
<gene>
    <name evidence="3" type="ORF">ECPE_LOCUS11713</name>
</gene>
<dbReference type="InterPro" id="IPR036179">
    <property type="entry name" value="Ig-like_dom_sf"/>
</dbReference>
<dbReference type="WBParaSite" id="ECPE_0001174801-mRNA-1">
    <property type="protein sequence ID" value="ECPE_0001174801-mRNA-1"/>
    <property type="gene ID" value="ECPE_0001174801"/>
</dbReference>
<dbReference type="Proteomes" id="UP000272942">
    <property type="component" value="Unassembled WGS sequence"/>
</dbReference>
<evidence type="ECO:0000313" key="5">
    <source>
        <dbReference type="WBParaSite" id="ECPE_0001174801-mRNA-1"/>
    </source>
</evidence>
<dbReference type="OrthoDB" id="6241135at2759"/>
<keyword evidence="1" id="KW-0472">Membrane</keyword>
<evidence type="ECO:0000313" key="4">
    <source>
        <dbReference type="Proteomes" id="UP000272942"/>
    </source>
</evidence>
<feature type="transmembrane region" description="Helical" evidence="1">
    <location>
        <begin position="326"/>
        <end position="350"/>
    </location>
</feature>
<feature type="domain" description="Ig-like" evidence="2">
    <location>
        <begin position="183"/>
        <end position="308"/>
    </location>
</feature>
<name>A0A183AXM8_9TREM</name>
<organism evidence="5">
    <name type="scientific">Echinostoma caproni</name>
    <dbReference type="NCBI Taxonomy" id="27848"/>
    <lineage>
        <taxon>Eukaryota</taxon>
        <taxon>Metazoa</taxon>
        <taxon>Spiralia</taxon>
        <taxon>Lophotrochozoa</taxon>
        <taxon>Platyhelminthes</taxon>
        <taxon>Trematoda</taxon>
        <taxon>Digenea</taxon>
        <taxon>Plagiorchiida</taxon>
        <taxon>Echinostomata</taxon>
        <taxon>Echinostomatoidea</taxon>
        <taxon>Echinostomatidae</taxon>
        <taxon>Echinostoma</taxon>
    </lineage>
</organism>
<keyword evidence="1" id="KW-0812">Transmembrane</keyword>
<protein>
    <submittedName>
        <fullName evidence="5">Ig-like domain-containing protein</fullName>
    </submittedName>
</protein>
<keyword evidence="1" id="KW-1133">Transmembrane helix</keyword>
<proteinExistence type="predicted"/>
<evidence type="ECO:0000256" key="1">
    <source>
        <dbReference type="SAM" id="Phobius"/>
    </source>
</evidence>
<reference evidence="3 4" key="2">
    <citation type="submission" date="2018-11" db="EMBL/GenBank/DDBJ databases">
        <authorList>
            <consortium name="Pathogen Informatics"/>
        </authorList>
    </citation>
    <scope>NUCLEOTIDE SEQUENCE [LARGE SCALE GENOMIC DNA]</scope>
    <source>
        <strain evidence="3 4">Egypt</strain>
    </source>
</reference>